<organism evidence="2 3">
    <name type="scientific">Candidatus Ethanoperedens thermophilum</name>
    <dbReference type="NCBI Taxonomy" id="2766897"/>
    <lineage>
        <taxon>Archaea</taxon>
        <taxon>Methanobacteriati</taxon>
        <taxon>Methanobacteriota</taxon>
        <taxon>Stenosarchaea group</taxon>
        <taxon>Methanomicrobia</taxon>
        <taxon>Methanosarcinales</taxon>
        <taxon>Methanosarcinales incertae sedis</taxon>
        <taxon>GOM Arc I cluster</taxon>
        <taxon>Candidatus Ethanoperedens</taxon>
    </lineage>
</organism>
<comment type="caution">
    <text evidence="2">The sequence shown here is derived from an EMBL/GenBank/DDBJ whole genome shotgun (WGS) entry which is preliminary data.</text>
</comment>
<feature type="transmembrane region" description="Helical" evidence="1">
    <location>
        <begin position="249"/>
        <end position="267"/>
    </location>
</feature>
<keyword evidence="1" id="KW-0472">Membrane</keyword>
<name>A0A848DBX5_9EURY</name>
<dbReference type="Proteomes" id="UP000606580">
    <property type="component" value="Unassembled WGS sequence"/>
</dbReference>
<keyword evidence="1" id="KW-1133">Transmembrane helix</keyword>
<dbReference type="EMBL" id="WNEG01000083">
    <property type="protein sequence ID" value="NMG83445.1"/>
    <property type="molecule type" value="Genomic_DNA"/>
</dbReference>
<protein>
    <submittedName>
        <fullName evidence="2">Uncharacterized protein</fullName>
    </submittedName>
</protein>
<feature type="transmembrane region" description="Helical" evidence="1">
    <location>
        <begin position="147"/>
        <end position="164"/>
    </location>
</feature>
<dbReference type="AlphaFoldDB" id="A0A848DBX5"/>
<keyword evidence="1" id="KW-0812">Transmembrane</keyword>
<accession>A0A848DBX5</accession>
<reference evidence="2" key="1">
    <citation type="journal article" date="2020" name="MBio">
        <title>'Candidatus Ethanoperedens,' a Thermophilic Genus of Archaea Mediating the Anaerobic Oxidation of Ethane.</title>
        <authorList>
            <person name="Hahn C.J."/>
            <person name="Laso-Perez R."/>
            <person name="Vulcano F."/>
            <person name="Vaziourakis K.M."/>
            <person name="Stokke R."/>
            <person name="Steen I.H."/>
            <person name="Teske A."/>
            <person name="Boetius A."/>
            <person name="Liebeke M."/>
            <person name="Amann R."/>
            <person name="Knittel K."/>
            <person name="Wegener G."/>
        </authorList>
    </citation>
    <scope>NUCLEOTIDE SEQUENCE</scope>
    <source>
        <strain evidence="2">GoM-Arc1-LC-WB58</strain>
    </source>
</reference>
<evidence type="ECO:0000256" key="1">
    <source>
        <dbReference type="SAM" id="Phobius"/>
    </source>
</evidence>
<evidence type="ECO:0000313" key="2">
    <source>
        <dbReference type="EMBL" id="NMG83445.1"/>
    </source>
</evidence>
<evidence type="ECO:0000313" key="3">
    <source>
        <dbReference type="Proteomes" id="UP000606580"/>
    </source>
</evidence>
<sequence>MTDNFYEKVDRANTVNIEIMVPGFKARDIPHGVPPNHKYAYGVRKVAFDLDFDNKAEWQHYWFKCCISDKCDYIFSILKSKDVDREDDLKKICNRESKLWKTRGNEEMQGYVDLCIDFFLKRYNWLDASKLWWENPPRKNLNFIKLLFPRLLGAILVGFIPIVTSKEIWEFAVVNQSNLLKYCAIIFVVSVFYLEYELYKTIRETVVKKWCQLRIIPVLLFGLFYSLLFSYIFTLVGFMGNVGWCWNRVIFYAMFAFLIGILIQLLWEEKTASEPL</sequence>
<gene>
    <name evidence="2" type="ORF">GIS02_04480</name>
</gene>
<feature type="transmembrane region" description="Helical" evidence="1">
    <location>
        <begin position="179"/>
        <end position="196"/>
    </location>
</feature>
<feature type="transmembrane region" description="Helical" evidence="1">
    <location>
        <begin position="216"/>
        <end position="237"/>
    </location>
</feature>
<proteinExistence type="predicted"/>